<dbReference type="PANTHER" id="PTHR39474:SF1">
    <property type="entry name" value="FUNGAL SPECIFIC TRANSCRIPTION FACTOR"/>
    <property type="match status" value="1"/>
</dbReference>
<dbReference type="EMBL" id="JAACJN010000454">
    <property type="protein sequence ID" value="KAF5343401.1"/>
    <property type="molecule type" value="Genomic_DNA"/>
</dbReference>
<organism evidence="3 4">
    <name type="scientific">Collybiopsis confluens</name>
    <dbReference type="NCBI Taxonomy" id="2823264"/>
    <lineage>
        <taxon>Eukaryota</taxon>
        <taxon>Fungi</taxon>
        <taxon>Dikarya</taxon>
        <taxon>Basidiomycota</taxon>
        <taxon>Agaricomycotina</taxon>
        <taxon>Agaricomycetes</taxon>
        <taxon>Agaricomycetidae</taxon>
        <taxon>Agaricales</taxon>
        <taxon>Marasmiineae</taxon>
        <taxon>Omphalotaceae</taxon>
        <taxon>Collybiopsis</taxon>
    </lineage>
</organism>
<feature type="region of interest" description="Disordered" evidence="1">
    <location>
        <begin position="1"/>
        <end position="35"/>
    </location>
</feature>
<evidence type="ECO:0000313" key="2">
    <source>
        <dbReference type="EMBL" id="KAF5343401.1"/>
    </source>
</evidence>
<dbReference type="OrthoDB" id="4590138at2759"/>
<gene>
    <name evidence="3" type="ORF">D9757_003241</name>
    <name evidence="2" type="ORF">D9757_013812</name>
</gene>
<dbReference type="PANTHER" id="PTHR39474">
    <property type="entry name" value="UNNAMED PRODUCT"/>
    <property type="match status" value="1"/>
</dbReference>
<accession>A0A8H5MFF0</accession>
<protein>
    <submittedName>
        <fullName evidence="3">Uncharacterized protein</fullName>
    </submittedName>
</protein>
<proteinExistence type="predicted"/>
<evidence type="ECO:0000256" key="1">
    <source>
        <dbReference type="SAM" id="MobiDB-lite"/>
    </source>
</evidence>
<comment type="caution">
    <text evidence="3">The sequence shown here is derived from an EMBL/GenBank/DDBJ whole genome shotgun (WGS) entry which is preliminary data.</text>
</comment>
<sequence>MSSAQSEPTTSTASPTLALLAPADSGARKLDVESGTKVHLDDLGPMVVNSDGTLSRIASKFIDHRRNQTSLPTKENIELLLDWTNMTEAERKNTLRVVGTRNQLRLAERKEAEANSSRNI</sequence>
<dbReference type="Proteomes" id="UP000518752">
    <property type="component" value="Unassembled WGS sequence"/>
</dbReference>
<reference evidence="3 4" key="1">
    <citation type="journal article" date="2020" name="ISME J.">
        <title>Uncovering the hidden diversity of litter-decomposition mechanisms in mushroom-forming fungi.</title>
        <authorList>
            <person name="Floudas D."/>
            <person name="Bentzer J."/>
            <person name="Ahren D."/>
            <person name="Johansson T."/>
            <person name="Persson P."/>
            <person name="Tunlid A."/>
        </authorList>
    </citation>
    <scope>NUCLEOTIDE SEQUENCE [LARGE SCALE GENOMIC DNA]</scope>
    <source>
        <strain evidence="3 4">CBS 406.79</strain>
    </source>
</reference>
<feature type="compositionally biased region" description="Basic and acidic residues" evidence="1">
    <location>
        <begin position="26"/>
        <end position="35"/>
    </location>
</feature>
<evidence type="ECO:0000313" key="4">
    <source>
        <dbReference type="Proteomes" id="UP000518752"/>
    </source>
</evidence>
<evidence type="ECO:0000313" key="3">
    <source>
        <dbReference type="EMBL" id="KAF5391972.1"/>
    </source>
</evidence>
<keyword evidence="4" id="KW-1185">Reference proteome</keyword>
<dbReference type="EMBL" id="JAACJN010000007">
    <property type="protein sequence ID" value="KAF5391972.1"/>
    <property type="molecule type" value="Genomic_DNA"/>
</dbReference>
<dbReference type="AlphaFoldDB" id="A0A8H5MFF0"/>
<name>A0A8H5MFF0_9AGAR</name>
<feature type="compositionally biased region" description="Low complexity" evidence="1">
    <location>
        <begin position="1"/>
        <end position="23"/>
    </location>
</feature>